<dbReference type="STRING" id="861450.HMPREF0080_00480"/>
<reference evidence="1 2" key="1">
    <citation type="submission" date="2011-08" db="EMBL/GenBank/DDBJ databases">
        <authorList>
            <person name="Weinstock G."/>
            <person name="Sodergren E."/>
            <person name="Clifton S."/>
            <person name="Fulton L."/>
            <person name="Fulton B."/>
            <person name="Courtney L."/>
            <person name="Fronick C."/>
            <person name="Harrison M."/>
            <person name="Strong C."/>
            <person name="Farmer C."/>
            <person name="Delahaunty K."/>
            <person name="Markovic C."/>
            <person name="Hall O."/>
            <person name="Minx P."/>
            <person name="Tomlinson C."/>
            <person name="Mitreva M."/>
            <person name="Hou S."/>
            <person name="Chen J."/>
            <person name="Wollam A."/>
            <person name="Pepin K.H."/>
            <person name="Johnson M."/>
            <person name="Bhonagiri V."/>
            <person name="Zhang X."/>
            <person name="Suruliraj S."/>
            <person name="Warren W."/>
            <person name="Chinwalla A."/>
            <person name="Mardis E.R."/>
            <person name="Wilson R.K."/>
        </authorList>
    </citation>
    <scope>NUCLEOTIDE SEQUENCE [LARGE SCALE GENOMIC DNA]</scope>
    <source>
        <strain evidence="1 2">F0357</strain>
    </source>
</reference>
<protein>
    <submittedName>
        <fullName evidence="1">Uncharacterized protein</fullName>
    </submittedName>
</protein>
<proteinExistence type="predicted"/>
<name>G9YFR7_9FIRM</name>
<gene>
    <name evidence="1" type="ORF">HMPREF0080_00480</name>
</gene>
<dbReference type="Proteomes" id="UP000005481">
    <property type="component" value="Unassembled WGS sequence"/>
</dbReference>
<sequence length="53" mass="6168">MYHPLNGKITDDRQTRARIKPGRRQQAFADGHAQFIYIVGQFHVHAVKDDFTD</sequence>
<organism evidence="1 2">
    <name type="scientific">Anaeroglobus geminatus F0357</name>
    <dbReference type="NCBI Taxonomy" id="861450"/>
    <lineage>
        <taxon>Bacteria</taxon>
        <taxon>Bacillati</taxon>
        <taxon>Bacillota</taxon>
        <taxon>Negativicutes</taxon>
        <taxon>Veillonellales</taxon>
        <taxon>Veillonellaceae</taxon>
        <taxon>Anaeroglobus</taxon>
    </lineage>
</organism>
<evidence type="ECO:0000313" key="2">
    <source>
        <dbReference type="Proteomes" id="UP000005481"/>
    </source>
</evidence>
<dbReference type="EMBL" id="AGCJ01000014">
    <property type="protein sequence ID" value="EHM42886.1"/>
    <property type="molecule type" value="Genomic_DNA"/>
</dbReference>
<keyword evidence="2" id="KW-1185">Reference proteome</keyword>
<dbReference type="HOGENOM" id="CLU_3057918_0_0_9"/>
<dbReference type="AlphaFoldDB" id="G9YFR7"/>
<evidence type="ECO:0000313" key="1">
    <source>
        <dbReference type="EMBL" id="EHM42886.1"/>
    </source>
</evidence>
<comment type="caution">
    <text evidence="1">The sequence shown here is derived from an EMBL/GenBank/DDBJ whole genome shotgun (WGS) entry which is preliminary data.</text>
</comment>
<accession>G9YFR7</accession>